<dbReference type="GO" id="GO:0008270">
    <property type="term" value="F:zinc ion binding"/>
    <property type="evidence" value="ECO:0007669"/>
    <property type="project" value="UniProtKB-KW"/>
</dbReference>
<dbReference type="InterPro" id="IPR019786">
    <property type="entry name" value="Zinc_finger_PHD-type_CS"/>
</dbReference>
<dbReference type="InterPro" id="IPR011011">
    <property type="entry name" value="Znf_FYVE_PHD"/>
</dbReference>
<keyword evidence="3" id="KW-0862">Zinc</keyword>
<dbReference type="SUPFAM" id="SSF46774">
    <property type="entry name" value="ARID-like"/>
    <property type="match status" value="1"/>
</dbReference>
<dbReference type="PROSITE" id="PS01359">
    <property type="entry name" value="ZF_PHD_1"/>
    <property type="match status" value="1"/>
</dbReference>
<dbReference type="Gene3D" id="3.30.40.10">
    <property type="entry name" value="Zinc/RING finger domain, C3HC4 (zinc finger)"/>
    <property type="match status" value="1"/>
</dbReference>
<accession>A0A7S0MUW2</accession>
<evidence type="ECO:0000313" key="6">
    <source>
        <dbReference type="EMBL" id="CAD8651956.1"/>
    </source>
</evidence>
<dbReference type="Gene3D" id="1.10.150.60">
    <property type="entry name" value="ARID DNA-binding domain"/>
    <property type="match status" value="1"/>
</dbReference>
<keyword evidence="2" id="KW-0863">Zinc-finger</keyword>
<name>A0A7S0MUW2_9CHLO</name>
<dbReference type="PROSITE" id="PS51011">
    <property type="entry name" value="ARID"/>
    <property type="match status" value="1"/>
</dbReference>
<dbReference type="SMART" id="SM01014">
    <property type="entry name" value="ARID"/>
    <property type="match status" value="1"/>
</dbReference>
<gene>
    <name evidence="6" type="ORF">POBO1169_LOCUS2243</name>
</gene>
<dbReference type="InterPro" id="IPR036431">
    <property type="entry name" value="ARID_dom_sf"/>
</dbReference>
<reference evidence="6" key="1">
    <citation type="submission" date="2021-01" db="EMBL/GenBank/DDBJ databases">
        <authorList>
            <person name="Corre E."/>
            <person name="Pelletier E."/>
            <person name="Niang G."/>
            <person name="Scheremetjew M."/>
            <person name="Finn R."/>
            <person name="Kale V."/>
            <person name="Holt S."/>
            <person name="Cochrane G."/>
            <person name="Meng A."/>
            <person name="Brown T."/>
            <person name="Cohen L."/>
        </authorList>
    </citation>
    <scope>NUCLEOTIDE SEQUENCE</scope>
    <source>
        <strain evidence="6">CCMP722</strain>
    </source>
</reference>
<dbReference type="GO" id="GO:0003677">
    <property type="term" value="F:DNA binding"/>
    <property type="evidence" value="ECO:0007669"/>
    <property type="project" value="InterPro"/>
</dbReference>
<evidence type="ECO:0000259" key="5">
    <source>
        <dbReference type="PROSITE" id="PS51011"/>
    </source>
</evidence>
<evidence type="ECO:0000256" key="4">
    <source>
        <dbReference type="SAM" id="MobiDB-lite"/>
    </source>
</evidence>
<dbReference type="InterPro" id="IPR013083">
    <property type="entry name" value="Znf_RING/FYVE/PHD"/>
</dbReference>
<feature type="domain" description="ARID" evidence="5">
    <location>
        <begin position="288"/>
        <end position="383"/>
    </location>
</feature>
<dbReference type="CDD" id="cd16100">
    <property type="entry name" value="ARID"/>
    <property type="match status" value="1"/>
</dbReference>
<dbReference type="PANTHER" id="PTHR46694:SF1">
    <property type="entry name" value="AT-RICH INTERACTIVE DOMAIN-CONTAINING PROTEIN 4"/>
    <property type="match status" value="1"/>
</dbReference>
<feature type="compositionally biased region" description="Low complexity" evidence="4">
    <location>
        <begin position="222"/>
        <end position="252"/>
    </location>
</feature>
<protein>
    <recommendedName>
        <fullName evidence="5">ARID domain-containing protein</fullName>
    </recommendedName>
</protein>
<organism evidence="6">
    <name type="scientific">Pyramimonas obovata</name>
    <dbReference type="NCBI Taxonomy" id="1411642"/>
    <lineage>
        <taxon>Eukaryota</taxon>
        <taxon>Viridiplantae</taxon>
        <taxon>Chlorophyta</taxon>
        <taxon>Pyramimonadophyceae</taxon>
        <taxon>Pyramimonadales</taxon>
        <taxon>Pyramimonadaceae</taxon>
        <taxon>Pyramimonas</taxon>
        <taxon>Pyramimonas incertae sedis</taxon>
    </lineage>
</organism>
<evidence type="ECO:0000256" key="1">
    <source>
        <dbReference type="ARBA" id="ARBA00022723"/>
    </source>
</evidence>
<evidence type="ECO:0000256" key="3">
    <source>
        <dbReference type="ARBA" id="ARBA00022833"/>
    </source>
</evidence>
<feature type="compositionally biased region" description="Polar residues" evidence="4">
    <location>
        <begin position="206"/>
        <end position="220"/>
    </location>
</feature>
<evidence type="ECO:0000256" key="2">
    <source>
        <dbReference type="ARBA" id="ARBA00022771"/>
    </source>
</evidence>
<feature type="compositionally biased region" description="Low complexity" evidence="4">
    <location>
        <begin position="183"/>
        <end position="199"/>
    </location>
</feature>
<sequence length="458" mass="49073">MPAAKAESPALQTPTTGSNGNGESIDGGDSKRKLPLEDAEGSPATPQNPGGKNKHQKVDTLLSIKDERPRPTTSWAQNLARMLEGGIDPPRTASKPVSKTPRASTPPSPYHEVPYAHDPRSESSSPSPRHSRQPDYDGDADTGMDSPMDQSGGRETETGGPPSPSRHANNDDRPASASSGPNAKEGSTKASSASASKVKVILRKSASGQAQPKANSTETGVQDPGSQDGDGPDAAAPASSSGAAQPEQPQSSTPMAVQSHHTNHKCSRAPLAECSEEEFKADLKTVWDEVSKAKKKSFAKSKNEDGKLEYSNPVLNGKPLDFFSLYKEVACRGGFYNCDGINWTGQVFTRMSNFSTGHHQTGVGNALKKHYTKYLIDYEMAHPDDVIPDDKCIECGCVESSTTSKVDWICCAQCSGWVHYQCDKRTSIYSFRDYAYNGVDYVCSKCSPSAPKRNTPAK</sequence>
<dbReference type="InterPro" id="IPR042293">
    <property type="entry name" value="ARID4"/>
</dbReference>
<dbReference type="PANTHER" id="PTHR46694">
    <property type="entry name" value="AT-RICH INTERACTIVE DOMAIN-CONTAINING PROTEIN 4"/>
    <property type="match status" value="1"/>
</dbReference>
<dbReference type="SUPFAM" id="SSF57903">
    <property type="entry name" value="FYVE/PHD zinc finger"/>
    <property type="match status" value="1"/>
</dbReference>
<keyword evidence="1" id="KW-0479">Metal-binding</keyword>
<dbReference type="Pfam" id="PF01388">
    <property type="entry name" value="ARID"/>
    <property type="match status" value="1"/>
</dbReference>
<proteinExistence type="predicted"/>
<dbReference type="SMART" id="SM00501">
    <property type="entry name" value="BRIGHT"/>
    <property type="match status" value="1"/>
</dbReference>
<feature type="region of interest" description="Disordered" evidence="4">
    <location>
        <begin position="1"/>
        <end position="264"/>
    </location>
</feature>
<feature type="compositionally biased region" description="Polar residues" evidence="4">
    <location>
        <begin position="10"/>
        <end position="22"/>
    </location>
</feature>
<dbReference type="EMBL" id="HBFA01004446">
    <property type="protein sequence ID" value="CAD8651956.1"/>
    <property type="molecule type" value="Transcribed_RNA"/>
</dbReference>
<dbReference type="AlphaFoldDB" id="A0A7S0MUW2"/>
<dbReference type="InterPro" id="IPR001606">
    <property type="entry name" value="ARID_dom"/>
</dbReference>